<dbReference type="Proteomes" id="UP000780801">
    <property type="component" value="Unassembled WGS sequence"/>
</dbReference>
<dbReference type="AlphaFoldDB" id="A0A9P6FN07"/>
<feature type="compositionally biased region" description="Basic residues" evidence="1">
    <location>
        <begin position="165"/>
        <end position="178"/>
    </location>
</feature>
<dbReference type="EMBL" id="JAABOA010003662">
    <property type="protein sequence ID" value="KAF9578428.1"/>
    <property type="molecule type" value="Genomic_DNA"/>
</dbReference>
<dbReference type="OrthoDB" id="2427028at2759"/>
<protein>
    <submittedName>
        <fullName evidence="2">Uncharacterized protein</fullName>
    </submittedName>
</protein>
<feature type="compositionally biased region" description="Gly residues" evidence="1">
    <location>
        <begin position="102"/>
        <end position="117"/>
    </location>
</feature>
<accession>A0A9P6FN07</accession>
<name>A0A9P6FN07_9FUNG</name>
<feature type="region of interest" description="Disordered" evidence="1">
    <location>
        <begin position="227"/>
        <end position="255"/>
    </location>
</feature>
<gene>
    <name evidence="2" type="ORF">BGW38_005766</name>
</gene>
<feature type="compositionally biased region" description="Gly residues" evidence="1">
    <location>
        <begin position="237"/>
        <end position="246"/>
    </location>
</feature>
<keyword evidence="3" id="KW-1185">Reference proteome</keyword>
<feature type="non-terminal residue" evidence="2">
    <location>
        <position position="1"/>
    </location>
</feature>
<evidence type="ECO:0000256" key="1">
    <source>
        <dbReference type="SAM" id="MobiDB-lite"/>
    </source>
</evidence>
<evidence type="ECO:0000313" key="3">
    <source>
        <dbReference type="Proteomes" id="UP000780801"/>
    </source>
</evidence>
<proteinExistence type="predicted"/>
<comment type="caution">
    <text evidence="2">The sequence shown here is derived from an EMBL/GenBank/DDBJ whole genome shotgun (WGS) entry which is preliminary data.</text>
</comment>
<organism evidence="2 3">
    <name type="scientific">Lunasporangiospora selenospora</name>
    <dbReference type="NCBI Taxonomy" id="979761"/>
    <lineage>
        <taxon>Eukaryota</taxon>
        <taxon>Fungi</taxon>
        <taxon>Fungi incertae sedis</taxon>
        <taxon>Mucoromycota</taxon>
        <taxon>Mortierellomycotina</taxon>
        <taxon>Mortierellomycetes</taxon>
        <taxon>Mortierellales</taxon>
        <taxon>Mortierellaceae</taxon>
        <taxon>Lunasporangiospora</taxon>
    </lineage>
</organism>
<sequence length="255" mass="26980">YEGTLSDVAMMVERLFSRYLNRIPRTGHKNLQIWRAQISDALAHEKGQPRPRFESFGVKRGRQWVYRLTEFGRGMVEAMGGVDRICEELLKHNQQQELTNVEGGGDGGAAGGGGAGSVMGQDQATRDADGVPGNALLGSQPNADAGIGQGQGYGYSYRPPDARQKSKKTCSRRRRSKKATTMAAAAAGLLTEMDINEKEDPTKNAIAIAMEAMAAGFAAMTAIEDEKAAARRNAGSPSGGAGGGAPMGVADVEMC</sequence>
<feature type="region of interest" description="Disordered" evidence="1">
    <location>
        <begin position="99"/>
        <end position="178"/>
    </location>
</feature>
<reference evidence="2" key="1">
    <citation type="journal article" date="2020" name="Fungal Divers.">
        <title>Resolving the Mortierellaceae phylogeny through synthesis of multi-gene phylogenetics and phylogenomics.</title>
        <authorList>
            <person name="Vandepol N."/>
            <person name="Liber J."/>
            <person name="Desiro A."/>
            <person name="Na H."/>
            <person name="Kennedy M."/>
            <person name="Barry K."/>
            <person name="Grigoriev I.V."/>
            <person name="Miller A.N."/>
            <person name="O'Donnell K."/>
            <person name="Stajich J.E."/>
            <person name="Bonito G."/>
        </authorList>
    </citation>
    <scope>NUCLEOTIDE SEQUENCE</scope>
    <source>
        <strain evidence="2">KOD1015</strain>
    </source>
</reference>
<evidence type="ECO:0000313" key="2">
    <source>
        <dbReference type="EMBL" id="KAF9578428.1"/>
    </source>
</evidence>